<accession>W2PVI9</accession>
<dbReference type="EMBL" id="KI669607">
    <property type="protein sequence ID" value="ETN04040.1"/>
    <property type="molecule type" value="Genomic_DNA"/>
</dbReference>
<evidence type="ECO:0000313" key="1">
    <source>
        <dbReference type="EMBL" id="ETN04040.1"/>
    </source>
</evidence>
<name>W2PVI9_PHYN3</name>
<reference evidence="1 2" key="2">
    <citation type="submission" date="2013-11" db="EMBL/GenBank/DDBJ databases">
        <title>The Genome Sequence of Phytophthora parasitica INRA-310.</title>
        <authorList>
            <consortium name="The Broad Institute Genomics Platform"/>
            <person name="Russ C."/>
            <person name="Tyler B."/>
            <person name="Panabieres F."/>
            <person name="Shan W."/>
            <person name="Tripathy S."/>
            <person name="Grunwald N."/>
            <person name="Machado M."/>
            <person name="Johnson C.S."/>
            <person name="Arredondo F."/>
            <person name="Hong C."/>
            <person name="Coffey M."/>
            <person name="Young S.K."/>
            <person name="Zeng Q."/>
            <person name="Gargeya S."/>
            <person name="Fitzgerald M."/>
            <person name="Abouelleil A."/>
            <person name="Alvarado L."/>
            <person name="Chapman S.B."/>
            <person name="Gainer-Dewar J."/>
            <person name="Goldberg J."/>
            <person name="Griggs A."/>
            <person name="Gujja S."/>
            <person name="Hansen M."/>
            <person name="Howarth C."/>
            <person name="Imamovic A."/>
            <person name="Ireland A."/>
            <person name="Larimer J."/>
            <person name="McCowan C."/>
            <person name="Murphy C."/>
            <person name="Pearson M."/>
            <person name="Poon T.W."/>
            <person name="Priest M."/>
            <person name="Roberts A."/>
            <person name="Saif S."/>
            <person name="Shea T."/>
            <person name="Sykes S."/>
            <person name="Wortman J."/>
            <person name="Nusbaum C."/>
            <person name="Birren B."/>
        </authorList>
    </citation>
    <scope>NUCLEOTIDE SEQUENCE [LARGE SCALE GENOMIC DNA]</scope>
    <source>
        <strain evidence="1 2">INRA-310</strain>
    </source>
</reference>
<proteinExistence type="predicted"/>
<dbReference type="Proteomes" id="UP000018817">
    <property type="component" value="Unassembled WGS sequence"/>
</dbReference>
<dbReference type="RefSeq" id="XP_008910710.1">
    <property type="nucleotide sequence ID" value="XM_008912462.1"/>
</dbReference>
<dbReference type="GeneID" id="20192286"/>
<evidence type="ECO:0000313" key="2">
    <source>
        <dbReference type="Proteomes" id="UP000018817"/>
    </source>
</evidence>
<dbReference type="AlphaFoldDB" id="W2PVI9"/>
<gene>
    <name evidence="1" type="ORF">PPTG_23687</name>
</gene>
<dbReference type="VEuPathDB" id="FungiDB:PPTG_23687"/>
<sequence length="163" mass="18452">MRVLAPLDRVGVNAFLHHFPQRTHLTQTRDVLDTQVHGIVDLLLRREATNAEADGRVRQVLAHANGTQHVRRLQRCTGARTARRNGNVLKRHQQTLSLHIRKGKVKVARVSFLEITVKNNVFDTVSDPVVKLIRQVADPAVVVLHLKGSDLTRLTEAYTERSR</sequence>
<protein>
    <submittedName>
        <fullName evidence="1">Uncharacterized protein</fullName>
    </submittedName>
</protein>
<organism evidence="1 2">
    <name type="scientific">Phytophthora nicotianae (strain INRA-310)</name>
    <name type="common">Phytophthora parasitica</name>
    <dbReference type="NCBI Taxonomy" id="761204"/>
    <lineage>
        <taxon>Eukaryota</taxon>
        <taxon>Sar</taxon>
        <taxon>Stramenopiles</taxon>
        <taxon>Oomycota</taxon>
        <taxon>Peronosporomycetes</taxon>
        <taxon>Peronosporales</taxon>
        <taxon>Peronosporaceae</taxon>
        <taxon>Phytophthora</taxon>
    </lineage>
</organism>
<reference evidence="2" key="1">
    <citation type="submission" date="2011-12" db="EMBL/GenBank/DDBJ databases">
        <authorList>
            <consortium name="The Broad Institute Genome Sequencing Platform"/>
            <person name="Russ C."/>
            <person name="Tyler B."/>
            <person name="Panabieres F."/>
            <person name="Shan W."/>
            <person name="Tripathy S."/>
            <person name="Grunwald N."/>
            <person name="Machado M."/>
            <person name="Young S.K."/>
            <person name="Zeng Q."/>
            <person name="Gargeya S."/>
            <person name="Fitzgerald M."/>
            <person name="Haas B."/>
            <person name="Abouelleil A."/>
            <person name="Alvarado L."/>
            <person name="Arachchi H.M."/>
            <person name="Berlin A."/>
            <person name="Chapman S.B."/>
            <person name="Gearin G."/>
            <person name="Goldberg J."/>
            <person name="Griggs A."/>
            <person name="Gujja S."/>
            <person name="Hansen M."/>
            <person name="Heiman D."/>
            <person name="Howarth C."/>
            <person name="Larimer J."/>
            <person name="Lui A."/>
            <person name="MacDonald P.J.P."/>
            <person name="McCowen C."/>
            <person name="Montmayeur A."/>
            <person name="Murphy C."/>
            <person name="Neiman D."/>
            <person name="Pearson M."/>
            <person name="Priest M."/>
            <person name="Roberts A."/>
            <person name="Saif S."/>
            <person name="Shea T."/>
            <person name="Sisk P."/>
            <person name="Stolte C."/>
            <person name="Sykes S."/>
            <person name="Wortman J."/>
            <person name="Nusbaum C."/>
            <person name="Birren B."/>
        </authorList>
    </citation>
    <scope>NUCLEOTIDE SEQUENCE [LARGE SCALE GENOMIC DNA]</scope>
    <source>
        <strain evidence="2">INRA-310</strain>
    </source>
</reference>